<keyword evidence="2" id="KW-0378">Hydrolase</keyword>
<dbReference type="OrthoDB" id="2135488at2759"/>
<dbReference type="PANTHER" id="PTHR35563:SF2">
    <property type="entry name" value="BARREL METAL-DEPENDENT HYDROLASE, PUTATIVE (AFU_ORTHOLOGUE AFUA_1G16240)-RELATED"/>
    <property type="match status" value="1"/>
</dbReference>
<dbReference type="EMBL" id="MNBE01000743">
    <property type="protein sequence ID" value="OKO92067.1"/>
    <property type="molecule type" value="Genomic_DNA"/>
</dbReference>
<dbReference type="InterPro" id="IPR052358">
    <property type="entry name" value="Aro_Compnd_Degr_Hydrolases"/>
</dbReference>
<accession>A0A1Q5SVL2</accession>
<proteinExistence type="predicted"/>
<protein>
    <submittedName>
        <fullName evidence="2">4-sulfomuconolactone hydrolase</fullName>
    </submittedName>
</protein>
<evidence type="ECO:0000259" key="1">
    <source>
        <dbReference type="Pfam" id="PF04909"/>
    </source>
</evidence>
<feature type="domain" description="Amidohydrolase-related" evidence="1">
    <location>
        <begin position="58"/>
        <end position="334"/>
    </location>
</feature>
<reference evidence="2 3" key="1">
    <citation type="submission" date="2016-10" db="EMBL/GenBank/DDBJ databases">
        <title>Genome sequence of the ascomycete fungus Penicillium subrubescens.</title>
        <authorList>
            <person name="De Vries R.P."/>
            <person name="Peng M."/>
            <person name="Dilokpimol A."/>
            <person name="Hilden K."/>
            <person name="Makela M.R."/>
            <person name="Grigoriev I."/>
            <person name="Riley R."/>
            <person name="Granchi Z."/>
        </authorList>
    </citation>
    <scope>NUCLEOTIDE SEQUENCE [LARGE SCALE GENOMIC DNA]</scope>
    <source>
        <strain evidence="2 3">CBS 132785</strain>
    </source>
</reference>
<dbReference type="SUPFAM" id="SSF51556">
    <property type="entry name" value="Metallo-dependent hydrolases"/>
    <property type="match status" value="1"/>
</dbReference>
<dbReference type="Proteomes" id="UP000186955">
    <property type="component" value="Unassembled WGS sequence"/>
</dbReference>
<evidence type="ECO:0000313" key="2">
    <source>
        <dbReference type="EMBL" id="OKO92067.1"/>
    </source>
</evidence>
<keyword evidence="3" id="KW-1185">Reference proteome</keyword>
<dbReference type="InterPro" id="IPR032466">
    <property type="entry name" value="Metal_Hydrolase"/>
</dbReference>
<name>A0A1Q5SVL2_9EURO</name>
<organism evidence="2 3">
    <name type="scientific">Penicillium subrubescens</name>
    <dbReference type="NCBI Taxonomy" id="1316194"/>
    <lineage>
        <taxon>Eukaryota</taxon>
        <taxon>Fungi</taxon>
        <taxon>Dikarya</taxon>
        <taxon>Ascomycota</taxon>
        <taxon>Pezizomycotina</taxon>
        <taxon>Eurotiomycetes</taxon>
        <taxon>Eurotiomycetidae</taxon>
        <taxon>Eurotiales</taxon>
        <taxon>Aspergillaceae</taxon>
        <taxon>Penicillium</taxon>
    </lineage>
</organism>
<evidence type="ECO:0000313" key="3">
    <source>
        <dbReference type="Proteomes" id="UP000186955"/>
    </source>
</evidence>
<gene>
    <name evidence="2" type="ORF">PENSUB_12912</name>
</gene>
<comment type="caution">
    <text evidence="2">The sequence shown here is derived from an EMBL/GenBank/DDBJ whole genome shotgun (WGS) entry which is preliminary data.</text>
</comment>
<sequence length="338" mass="37471">MLTSTQSHAAILGKPPRISLTAGLSTRVDQHAVHAATVAFTATTSSLPLSQRIPLRSWDSHMHVVDPQQFPVSPSAVYQPEVHTLADALAFESSLGVEHLVFVQPSIYGTDNSCLLSALAKLGPSRGRGVVVVDPATAQPETLDKWHELGVRGLRVNLQSVGKVMEQSELEETLLRHAEIARPRNWIIEVYVPLKMVPMLESVVPRLGVPLCIDHFGSPELSCLAWAKNNSTFDPYVLPGFSSLISLLRAGNTYIKVSAPYRLTKDRQMRDLKAMAREFLGAAPDRVIFATDWPHTRFTGVDISPFTEWCLDLCTHDPELAEKLFRRNTERLLDVHSD</sequence>
<dbReference type="Pfam" id="PF04909">
    <property type="entry name" value="Amidohydro_2"/>
    <property type="match status" value="1"/>
</dbReference>
<dbReference type="Gene3D" id="3.20.20.140">
    <property type="entry name" value="Metal-dependent hydrolases"/>
    <property type="match status" value="1"/>
</dbReference>
<dbReference type="GO" id="GO:0016787">
    <property type="term" value="F:hydrolase activity"/>
    <property type="evidence" value="ECO:0007669"/>
    <property type="project" value="UniProtKB-KW"/>
</dbReference>
<dbReference type="AlphaFoldDB" id="A0A1Q5SVL2"/>
<dbReference type="PANTHER" id="PTHR35563">
    <property type="entry name" value="BARREL METAL-DEPENDENT HYDROLASE, PUTATIVE (AFU_ORTHOLOGUE AFUA_1G16240)-RELATED"/>
    <property type="match status" value="1"/>
</dbReference>
<dbReference type="InterPro" id="IPR006680">
    <property type="entry name" value="Amidohydro-rel"/>
</dbReference>